<dbReference type="EMBL" id="CM043787">
    <property type="protein sequence ID" value="KAI4829978.1"/>
    <property type="molecule type" value="Genomic_DNA"/>
</dbReference>
<feature type="non-terminal residue" evidence="1">
    <location>
        <position position="1"/>
    </location>
</feature>
<keyword evidence="2" id="KW-1185">Reference proteome</keyword>
<dbReference type="Proteomes" id="UP001057452">
    <property type="component" value="Chromosome 3"/>
</dbReference>
<feature type="non-terminal residue" evidence="1">
    <location>
        <position position="82"/>
    </location>
</feature>
<evidence type="ECO:0000313" key="2">
    <source>
        <dbReference type="Proteomes" id="UP001057452"/>
    </source>
</evidence>
<protein>
    <submittedName>
        <fullName evidence="1">Uncharacterized protein</fullName>
    </submittedName>
</protein>
<name>A0ACB9XSJ0_CHAAC</name>
<reference evidence="1" key="1">
    <citation type="submission" date="2022-05" db="EMBL/GenBank/DDBJ databases">
        <title>Chromosome-level genome of Chaenocephalus aceratus.</title>
        <authorList>
            <person name="Park H."/>
        </authorList>
    </citation>
    <scope>NUCLEOTIDE SEQUENCE</scope>
    <source>
        <strain evidence="1">KU_202001</strain>
    </source>
</reference>
<proteinExistence type="predicted"/>
<sequence length="82" mass="9055">PLTTAADPPVCVLFDGPMIGVIDTQGTQVIHTSSKDIHRSTSISSDRRACFSTKRVGQFPGRKQPVQTAQPHTEHRQRRSCK</sequence>
<comment type="caution">
    <text evidence="1">The sequence shown here is derived from an EMBL/GenBank/DDBJ whole genome shotgun (WGS) entry which is preliminary data.</text>
</comment>
<evidence type="ECO:0000313" key="1">
    <source>
        <dbReference type="EMBL" id="KAI4829978.1"/>
    </source>
</evidence>
<gene>
    <name evidence="1" type="ORF">KUCAC02_001637</name>
</gene>
<accession>A0ACB9XSJ0</accession>
<organism evidence="1 2">
    <name type="scientific">Chaenocephalus aceratus</name>
    <name type="common">Blackfin icefish</name>
    <name type="synonym">Chaenichthys aceratus</name>
    <dbReference type="NCBI Taxonomy" id="36190"/>
    <lineage>
        <taxon>Eukaryota</taxon>
        <taxon>Metazoa</taxon>
        <taxon>Chordata</taxon>
        <taxon>Craniata</taxon>
        <taxon>Vertebrata</taxon>
        <taxon>Euteleostomi</taxon>
        <taxon>Actinopterygii</taxon>
        <taxon>Neopterygii</taxon>
        <taxon>Teleostei</taxon>
        <taxon>Neoteleostei</taxon>
        <taxon>Acanthomorphata</taxon>
        <taxon>Eupercaria</taxon>
        <taxon>Perciformes</taxon>
        <taxon>Notothenioidei</taxon>
        <taxon>Channichthyidae</taxon>
        <taxon>Chaenocephalus</taxon>
    </lineage>
</organism>